<feature type="compositionally biased region" description="Basic and acidic residues" evidence="1">
    <location>
        <begin position="73"/>
        <end position="88"/>
    </location>
</feature>
<proteinExistence type="predicted"/>
<accession>A0A0B6YB45</accession>
<name>A0A0B6YB45_9EUPU</name>
<feature type="compositionally biased region" description="Polar residues" evidence="1">
    <location>
        <begin position="54"/>
        <end position="63"/>
    </location>
</feature>
<feature type="non-terminal residue" evidence="2">
    <location>
        <position position="1"/>
    </location>
</feature>
<dbReference type="AlphaFoldDB" id="A0A0B6YB45"/>
<gene>
    <name evidence="2" type="primary">ORF17766</name>
</gene>
<feature type="region of interest" description="Disordered" evidence="1">
    <location>
        <begin position="54"/>
        <end position="88"/>
    </location>
</feature>
<feature type="non-terminal residue" evidence="2">
    <location>
        <position position="88"/>
    </location>
</feature>
<dbReference type="EMBL" id="HACG01005840">
    <property type="protein sequence ID" value="CEK52705.1"/>
    <property type="molecule type" value="Transcribed_RNA"/>
</dbReference>
<sequence>IIYNDASKKVSRYTHSARSRRCEEASKSTVSSFYSSSLPSVSDVRPRCTNPLLNNFEATSAGTDRSECPVSHSRLEATSRIDPSEQNN</sequence>
<evidence type="ECO:0000313" key="2">
    <source>
        <dbReference type="EMBL" id="CEK52705.1"/>
    </source>
</evidence>
<organism evidence="2">
    <name type="scientific">Arion vulgaris</name>
    <dbReference type="NCBI Taxonomy" id="1028688"/>
    <lineage>
        <taxon>Eukaryota</taxon>
        <taxon>Metazoa</taxon>
        <taxon>Spiralia</taxon>
        <taxon>Lophotrochozoa</taxon>
        <taxon>Mollusca</taxon>
        <taxon>Gastropoda</taxon>
        <taxon>Heterobranchia</taxon>
        <taxon>Euthyneura</taxon>
        <taxon>Panpulmonata</taxon>
        <taxon>Eupulmonata</taxon>
        <taxon>Stylommatophora</taxon>
        <taxon>Helicina</taxon>
        <taxon>Arionoidea</taxon>
        <taxon>Arionidae</taxon>
        <taxon>Arion</taxon>
    </lineage>
</organism>
<reference evidence="2" key="1">
    <citation type="submission" date="2014-12" db="EMBL/GenBank/DDBJ databases">
        <title>Insight into the proteome of Arion vulgaris.</title>
        <authorList>
            <person name="Aradska J."/>
            <person name="Bulat T."/>
            <person name="Smidak R."/>
            <person name="Sarate P."/>
            <person name="Gangsoo J."/>
            <person name="Sialana F."/>
            <person name="Bilban M."/>
            <person name="Lubec G."/>
        </authorList>
    </citation>
    <scope>NUCLEOTIDE SEQUENCE</scope>
    <source>
        <tissue evidence="2">Skin</tissue>
    </source>
</reference>
<protein>
    <submittedName>
        <fullName evidence="2">Uncharacterized protein</fullName>
    </submittedName>
</protein>
<evidence type="ECO:0000256" key="1">
    <source>
        <dbReference type="SAM" id="MobiDB-lite"/>
    </source>
</evidence>